<sequence length="98" mass="11646">MKVHWTDRAKDRLHRLHDHIARDAPLVAPKVVSRLIARSSQIATSPYAGRQVPEFQREDLREVLERPYRIIYRILPDRIDVLSVMHYRQLLPSDLRNL</sequence>
<evidence type="ECO:0000256" key="2">
    <source>
        <dbReference type="ARBA" id="ARBA00022649"/>
    </source>
</evidence>
<accession>A0A1F6VJK5</accession>
<dbReference type="InterPro" id="IPR007712">
    <property type="entry name" value="RelE/ParE_toxin"/>
</dbReference>
<keyword evidence="2" id="KW-1277">Toxin-antitoxin system</keyword>
<dbReference type="InterPro" id="IPR051803">
    <property type="entry name" value="TA_system_RelE-like_toxin"/>
</dbReference>
<dbReference type="EMBL" id="MFSP01000014">
    <property type="protein sequence ID" value="OGI69794.1"/>
    <property type="molecule type" value="Genomic_DNA"/>
</dbReference>
<dbReference type="Gene3D" id="3.30.2310.20">
    <property type="entry name" value="RelE-like"/>
    <property type="match status" value="1"/>
</dbReference>
<reference evidence="3 4" key="1">
    <citation type="journal article" date="2016" name="Nat. Commun.">
        <title>Thousands of microbial genomes shed light on interconnected biogeochemical processes in an aquifer system.</title>
        <authorList>
            <person name="Anantharaman K."/>
            <person name="Brown C.T."/>
            <person name="Hug L.A."/>
            <person name="Sharon I."/>
            <person name="Castelle C.J."/>
            <person name="Probst A.J."/>
            <person name="Thomas B.C."/>
            <person name="Singh A."/>
            <person name="Wilkins M.J."/>
            <person name="Karaoz U."/>
            <person name="Brodie E.L."/>
            <person name="Williams K.H."/>
            <person name="Hubbard S.S."/>
            <person name="Banfield J.F."/>
        </authorList>
    </citation>
    <scope>NUCLEOTIDE SEQUENCE [LARGE SCALE GENOMIC DNA]</scope>
</reference>
<organism evidence="3 4">
    <name type="scientific">Candidatus Muproteobacteria bacterium RBG_16_60_9</name>
    <dbReference type="NCBI Taxonomy" id="1817755"/>
    <lineage>
        <taxon>Bacteria</taxon>
        <taxon>Pseudomonadati</taxon>
        <taxon>Pseudomonadota</taxon>
        <taxon>Candidatus Muproteobacteria</taxon>
    </lineage>
</organism>
<protein>
    <recommendedName>
        <fullName evidence="5">Plasmid stabilization protein</fullName>
    </recommendedName>
</protein>
<dbReference type="AlphaFoldDB" id="A0A1F6VJK5"/>
<dbReference type="PANTHER" id="PTHR33755:SF5">
    <property type="entry name" value="TYPE II TOXIN-ANTITOXIN SYSTEM RELE_PARE FAMILY TOXIN"/>
    <property type="match status" value="1"/>
</dbReference>
<dbReference type="PANTHER" id="PTHR33755">
    <property type="entry name" value="TOXIN PARE1-RELATED"/>
    <property type="match status" value="1"/>
</dbReference>
<comment type="similarity">
    <text evidence="1">Belongs to the RelE toxin family.</text>
</comment>
<evidence type="ECO:0000256" key="1">
    <source>
        <dbReference type="ARBA" id="ARBA00006226"/>
    </source>
</evidence>
<dbReference type="Proteomes" id="UP000179076">
    <property type="component" value="Unassembled WGS sequence"/>
</dbReference>
<evidence type="ECO:0000313" key="3">
    <source>
        <dbReference type="EMBL" id="OGI69794.1"/>
    </source>
</evidence>
<evidence type="ECO:0000313" key="4">
    <source>
        <dbReference type="Proteomes" id="UP000179076"/>
    </source>
</evidence>
<name>A0A1F6VJK5_9PROT</name>
<proteinExistence type="inferred from homology"/>
<evidence type="ECO:0008006" key="5">
    <source>
        <dbReference type="Google" id="ProtNLM"/>
    </source>
</evidence>
<comment type="caution">
    <text evidence="3">The sequence shown here is derived from an EMBL/GenBank/DDBJ whole genome shotgun (WGS) entry which is preliminary data.</text>
</comment>
<gene>
    <name evidence="3" type="ORF">A2W18_14130</name>
</gene>
<dbReference type="Pfam" id="PF05016">
    <property type="entry name" value="ParE_toxin"/>
    <property type="match status" value="1"/>
</dbReference>
<dbReference type="InterPro" id="IPR035093">
    <property type="entry name" value="RelE/ParE_toxin_dom_sf"/>
</dbReference>